<keyword evidence="7" id="KW-0326">Glycosidase</keyword>
<dbReference type="AlphaFoldDB" id="A0A9X3XN49"/>
<dbReference type="CDD" id="cd09008">
    <property type="entry name" value="MTAN"/>
    <property type="match status" value="1"/>
</dbReference>
<evidence type="ECO:0000313" key="7">
    <source>
        <dbReference type="EMBL" id="MDC4239987.1"/>
    </source>
</evidence>
<dbReference type="Proteomes" id="UP001141183">
    <property type="component" value="Unassembled WGS sequence"/>
</dbReference>
<accession>A0A9X3XN49</accession>
<dbReference type="GO" id="GO:0019509">
    <property type="term" value="P:L-methionine salvage from methylthioadenosine"/>
    <property type="evidence" value="ECO:0007669"/>
    <property type="project" value="InterPro"/>
</dbReference>
<evidence type="ECO:0000256" key="2">
    <source>
        <dbReference type="ARBA" id="ARBA00011974"/>
    </source>
</evidence>
<name>A0A9X3XN49_9CLOT</name>
<proteinExistence type="predicted"/>
<gene>
    <name evidence="7" type="ORF">NE398_07405</name>
</gene>
<dbReference type="SUPFAM" id="SSF53167">
    <property type="entry name" value="Purine and uridine phosphorylases"/>
    <property type="match status" value="1"/>
</dbReference>
<dbReference type="NCBIfam" id="TIGR01704">
    <property type="entry name" value="MTA_SAH-Nsdase"/>
    <property type="match status" value="1"/>
</dbReference>
<dbReference type="NCBIfam" id="NF004079">
    <property type="entry name" value="PRK05584.1"/>
    <property type="match status" value="1"/>
</dbReference>
<comment type="pathway">
    <text evidence="1">Amino-acid biosynthesis; L-methionine biosynthesis via salvage pathway; S-methyl-5-thio-alpha-D-ribose 1-phosphate from S-methyl-5'-thioadenosine (hydrolase route): step 1/2.</text>
</comment>
<dbReference type="InterPro" id="IPR010049">
    <property type="entry name" value="MTA_SAH_Nsdase"/>
</dbReference>
<dbReference type="GO" id="GO:0008782">
    <property type="term" value="F:adenosylhomocysteine nucleosidase activity"/>
    <property type="evidence" value="ECO:0007669"/>
    <property type="project" value="UniProtKB-EC"/>
</dbReference>
<comment type="caution">
    <text evidence="7">The sequence shown here is derived from an EMBL/GenBank/DDBJ whole genome shotgun (WGS) entry which is preliminary data.</text>
</comment>
<dbReference type="GO" id="GO:0008930">
    <property type="term" value="F:methylthioadenosine nucleosidase activity"/>
    <property type="evidence" value="ECO:0007669"/>
    <property type="project" value="InterPro"/>
</dbReference>
<dbReference type="RefSeq" id="WP_272470211.1">
    <property type="nucleotide sequence ID" value="NZ_JAMRYU010000006.1"/>
</dbReference>
<feature type="domain" description="Nucleoside phosphorylase" evidence="6">
    <location>
        <begin position="2"/>
        <end position="224"/>
    </location>
</feature>
<dbReference type="PANTHER" id="PTHR46832">
    <property type="entry name" value="5'-METHYLTHIOADENOSINE/S-ADENOSYLHOMOCYSTEINE NUCLEOSIDASE"/>
    <property type="match status" value="1"/>
</dbReference>
<dbReference type="GO" id="GO:0009164">
    <property type="term" value="P:nucleoside catabolic process"/>
    <property type="evidence" value="ECO:0007669"/>
    <property type="project" value="InterPro"/>
</dbReference>
<dbReference type="Pfam" id="PF01048">
    <property type="entry name" value="PNP_UDP_1"/>
    <property type="match status" value="1"/>
</dbReference>
<organism evidence="7 8">
    <name type="scientific">Clostridium tertium</name>
    <dbReference type="NCBI Taxonomy" id="1559"/>
    <lineage>
        <taxon>Bacteria</taxon>
        <taxon>Bacillati</taxon>
        <taxon>Bacillota</taxon>
        <taxon>Clostridia</taxon>
        <taxon>Eubacteriales</taxon>
        <taxon>Clostridiaceae</taxon>
        <taxon>Clostridium</taxon>
    </lineage>
</organism>
<evidence type="ECO:0000313" key="8">
    <source>
        <dbReference type="Proteomes" id="UP001141183"/>
    </source>
</evidence>
<evidence type="ECO:0000256" key="3">
    <source>
        <dbReference type="ARBA" id="ARBA00022605"/>
    </source>
</evidence>
<keyword evidence="8" id="KW-1185">Reference proteome</keyword>
<dbReference type="EMBL" id="JAMRYU010000006">
    <property type="protein sequence ID" value="MDC4239987.1"/>
    <property type="molecule type" value="Genomic_DNA"/>
</dbReference>
<dbReference type="GO" id="GO:0019284">
    <property type="term" value="P:L-methionine salvage from S-adenosylmethionine"/>
    <property type="evidence" value="ECO:0007669"/>
    <property type="project" value="TreeGrafter"/>
</dbReference>
<dbReference type="EC" id="3.2.2.9" evidence="2"/>
<evidence type="ECO:0000256" key="4">
    <source>
        <dbReference type="ARBA" id="ARBA00022801"/>
    </source>
</evidence>
<keyword evidence="4 7" id="KW-0378">Hydrolase</keyword>
<reference evidence="7" key="1">
    <citation type="submission" date="2022-05" db="EMBL/GenBank/DDBJ databases">
        <title>Draft genome sequence of Clostridium tertium strain CP3 isolated from Peru.</title>
        <authorList>
            <person name="Hurtado R."/>
            <person name="Lima L."/>
            <person name="Sousa T."/>
            <person name="Jaiswal A.K."/>
            <person name="Tiwari S."/>
            <person name="Maturrano L."/>
            <person name="Brenig B."/>
            <person name="Azevedo V."/>
        </authorList>
    </citation>
    <scope>NUCLEOTIDE SEQUENCE</scope>
    <source>
        <strain evidence="7">CP3</strain>
    </source>
</reference>
<dbReference type="PANTHER" id="PTHR46832:SF1">
    <property type="entry name" value="5'-METHYLTHIOADENOSINE_S-ADENOSYLHOMOCYSTEINE NUCLEOSIDASE"/>
    <property type="match status" value="1"/>
</dbReference>
<evidence type="ECO:0000259" key="6">
    <source>
        <dbReference type="Pfam" id="PF01048"/>
    </source>
</evidence>
<keyword evidence="3" id="KW-0028">Amino-acid biosynthesis</keyword>
<dbReference type="InterPro" id="IPR035994">
    <property type="entry name" value="Nucleoside_phosphorylase_sf"/>
</dbReference>
<dbReference type="InterPro" id="IPR000845">
    <property type="entry name" value="Nucleoside_phosphorylase_d"/>
</dbReference>
<sequence>MKIGIIGPSEDEIMPFLDELSTEKLEEHAMLKFYISKYENRDIVALYCGVCKVNAAIAAQILIDKFQVTHIIVTGVAGAIDKNLNIGDTVISTEVAYHDVAEEILTEYHPWMKSIYFESDKKLLSLCRTIVNENAFSQNILFGKIVTVETFIDNKGRSEIISKFNPLCVDMETASIAHVCYVNKIPFISIRSITDTEDERGVEVFEYNCLMAAKKSIDFVKKFLLRI</sequence>
<evidence type="ECO:0000256" key="5">
    <source>
        <dbReference type="ARBA" id="ARBA00023167"/>
    </source>
</evidence>
<dbReference type="GO" id="GO:0005829">
    <property type="term" value="C:cytosol"/>
    <property type="evidence" value="ECO:0007669"/>
    <property type="project" value="TreeGrafter"/>
</dbReference>
<dbReference type="Gene3D" id="3.40.50.1580">
    <property type="entry name" value="Nucleoside phosphorylase domain"/>
    <property type="match status" value="1"/>
</dbReference>
<keyword evidence="5" id="KW-0486">Methionine biosynthesis</keyword>
<evidence type="ECO:0000256" key="1">
    <source>
        <dbReference type="ARBA" id="ARBA00004945"/>
    </source>
</evidence>
<protein>
    <recommendedName>
        <fullName evidence="2">adenosylhomocysteine nucleosidase</fullName>
        <ecNumber evidence="2">3.2.2.9</ecNumber>
    </recommendedName>
</protein>